<accession>A0A397VFH0</accession>
<gene>
    <name evidence="2" type="ORF">C2G38_2185627</name>
</gene>
<name>A0A397VFH0_9GLOM</name>
<protein>
    <submittedName>
        <fullName evidence="2">Uncharacterized protein</fullName>
    </submittedName>
</protein>
<evidence type="ECO:0000313" key="3">
    <source>
        <dbReference type="Proteomes" id="UP000266673"/>
    </source>
</evidence>
<keyword evidence="3" id="KW-1185">Reference proteome</keyword>
<dbReference type="EMBL" id="QKWP01000563">
    <property type="protein sequence ID" value="RIB18086.1"/>
    <property type="molecule type" value="Genomic_DNA"/>
</dbReference>
<dbReference type="AlphaFoldDB" id="A0A397VFH0"/>
<reference evidence="2 3" key="1">
    <citation type="submission" date="2018-06" db="EMBL/GenBank/DDBJ databases">
        <title>Comparative genomics reveals the genomic features of Rhizophagus irregularis, R. cerebriforme, R. diaphanum and Gigaspora rosea, and their symbiotic lifestyle signature.</title>
        <authorList>
            <person name="Morin E."/>
            <person name="San Clemente H."/>
            <person name="Chen E.C.H."/>
            <person name="De La Providencia I."/>
            <person name="Hainaut M."/>
            <person name="Kuo A."/>
            <person name="Kohler A."/>
            <person name="Murat C."/>
            <person name="Tang N."/>
            <person name="Roy S."/>
            <person name="Loubradou J."/>
            <person name="Henrissat B."/>
            <person name="Grigoriev I.V."/>
            <person name="Corradi N."/>
            <person name="Roux C."/>
            <person name="Martin F.M."/>
        </authorList>
    </citation>
    <scope>NUCLEOTIDE SEQUENCE [LARGE SCALE GENOMIC DNA]</scope>
    <source>
        <strain evidence="2 3">DAOM 194757</strain>
    </source>
</reference>
<feature type="region of interest" description="Disordered" evidence="1">
    <location>
        <begin position="81"/>
        <end position="103"/>
    </location>
</feature>
<evidence type="ECO:0000256" key="1">
    <source>
        <dbReference type="SAM" id="MobiDB-lite"/>
    </source>
</evidence>
<comment type="caution">
    <text evidence="2">The sequence shown here is derived from an EMBL/GenBank/DDBJ whole genome shotgun (WGS) entry which is preliminary data.</text>
</comment>
<evidence type="ECO:0000313" key="2">
    <source>
        <dbReference type="EMBL" id="RIB18086.1"/>
    </source>
</evidence>
<organism evidence="2 3">
    <name type="scientific">Gigaspora rosea</name>
    <dbReference type="NCBI Taxonomy" id="44941"/>
    <lineage>
        <taxon>Eukaryota</taxon>
        <taxon>Fungi</taxon>
        <taxon>Fungi incertae sedis</taxon>
        <taxon>Mucoromycota</taxon>
        <taxon>Glomeromycotina</taxon>
        <taxon>Glomeromycetes</taxon>
        <taxon>Diversisporales</taxon>
        <taxon>Gigasporaceae</taxon>
        <taxon>Gigaspora</taxon>
    </lineage>
</organism>
<feature type="compositionally biased region" description="Basic and acidic residues" evidence="1">
    <location>
        <begin position="81"/>
        <end position="97"/>
    </location>
</feature>
<feature type="region of interest" description="Disordered" evidence="1">
    <location>
        <begin position="1"/>
        <end position="20"/>
    </location>
</feature>
<proteinExistence type="predicted"/>
<sequence length="103" mass="11890">MDQNDGLQRHLPPGFLSSKKKKWDANCPEIIRKKSKYQKSGTCRNSTLGNKNNEGVRDYYDFKSAKHPDGNKNIGYMFRSLDKTTKPREKPLKEKKQPFAATI</sequence>
<dbReference type="Proteomes" id="UP000266673">
    <property type="component" value="Unassembled WGS sequence"/>
</dbReference>